<feature type="region of interest" description="Disordered" evidence="8">
    <location>
        <begin position="1"/>
        <end position="62"/>
    </location>
</feature>
<evidence type="ECO:0000256" key="3">
    <source>
        <dbReference type="ARBA" id="ARBA00012095"/>
    </source>
</evidence>
<dbReference type="InterPro" id="IPR012736">
    <property type="entry name" value="DhaK_1"/>
</dbReference>
<dbReference type="Gene3D" id="3.30.1180.20">
    <property type="entry name" value="Dihydroxyacetone kinase, domain 2"/>
    <property type="match status" value="1"/>
</dbReference>
<dbReference type="EC" id="2.7.1.121" evidence="3"/>
<feature type="region of interest" description="Disordered" evidence="8">
    <location>
        <begin position="95"/>
        <end position="135"/>
    </location>
</feature>
<dbReference type="SUPFAM" id="SSF82549">
    <property type="entry name" value="DAK1/DegV-like"/>
    <property type="match status" value="1"/>
</dbReference>
<evidence type="ECO:0000256" key="8">
    <source>
        <dbReference type="SAM" id="MobiDB-lite"/>
    </source>
</evidence>
<reference evidence="10" key="1">
    <citation type="submission" date="2015-08" db="EMBL/GenBank/DDBJ databases">
        <title>Discovery of a novel antibiotic invisible to genome mining, by efficient functional screening of genomic libraries.</title>
        <authorList>
            <person name="Xu M."/>
            <person name="Wang Y."/>
            <person name="Liu M."/>
            <person name="Zhao Z."/>
            <person name="Xu L."/>
            <person name="Chen X."/>
            <person name="Gao G."/>
            <person name="Han D."/>
            <person name="Liu L."/>
            <person name="Huang S."/>
            <person name="He X."/>
            <person name="Lin S."/>
            <person name="Kang Q."/>
            <person name="Ou H."/>
            <person name="Zhou H."/>
            <person name="Pang X."/>
            <person name="Deng Z."/>
            <person name="Tao M."/>
        </authorList>
    </citation>
    <scope>NUCLEOTIDE SEQUENCE</scope>
    <source>
        <strain evidence="10">Sal35</strain>
    </source>
</reference>
<dbReference type="InterPro" id="IPR050861">
    <property type="entry name" value="Dihydroxyacetone_Kinase"/>
</dbReference>
<feature type="compositionally biased region" description="Polar residues" evidence="8">
    <location>
        <begin position="119"/>
        <end position="130"/>
    </location>
</feature>
<dbReference type="EMBL" id="KT362049">
    <property type="protein sequence ID" value="ALV82441.1"/>
    <property type="molecule type" value="Genomic_DNA"/>
</dbReference>
<comment type="pathway">
    <text evidence="2">Polyol metabolism; glycerol degradation.</text>
</comment>
<organism evidence="10">
    <name type="scientific">Streptomyces rochei</name>
    <name type="common">Streptomyces parvullus</name>
    <dbReference type="NCBI Taxonomy" id="1928"/>
    <lineage>
        <taxon>Bacteria</taxon>
        <taxon>Bacillati</taxon>
        <taxon>Actinomycetota</taxon>
        <taxon>Actinomycetes</taxon>
        <taxon>Kitasatosporales</taxon>
        <taxon>Streptomycetaceae</taxon>
        <taxon>Streptomyces</taxon>
        <taxon>Streptomyces rochei group</taxon>
    </lineage>
</organism>
<evidence type="ECO:0000256" key="6">
    <source>
        <dbReference type="ARBA" id="ARBA00022798"/>
    </source>
</evidence>
<dbReference type="GO" id="GO:0047324">
    <property type="term" value="F:phosphoenolpyruvate-glycerone phosphotransferase activity"/>
    <property type="evidence" value="ECO:0007669"/>
    <property type="project" value="UniProtKB-EC"/>
</dbReference>
<feature type="compositionally biased region" description="Basic and acidic residues" evidence="8">
    <location>
        <begin position="1"/>
        <end position="14"/>
    </location>
</feature>
<feature type="domain" description="DhaK" evidence="9">
    <location>
        <begin position="147"/>
        <end position="468"/>
    </location>
</feature>
<evidence type="ECO:0000259" key="9">
    <source>
        <dbReference type="PROSITE" id="PS51481"/>
    </source>
</evidence>
<dbReference type="Pfam" id="PF02733">
    <property type="entry name" value="Dak1"/>
    <property type="match status" value="1"/>
</dbReference>
<evidence type="ECO:0000256" key="4">
    <source>
        <dbReference type="ARBA" id="ARBA00022679"/>
    </source>
</evidence>
<dbReference type="GO" id="GO:0004371">
    <property type="term" value="F:glycerone kinase activity"/>
    <property type="evidence" value="ECO:0007669"/>
    <property type="project" value="InterPro"/>
</dbReference>
<name>A0A0U3TKS4_STRRO</name>
<evidence type="ECO:0000256" key="5">
    <source>
        <dbReference type="ARBA" id="ARBA00022777"/>
    </source>
</evidence>
<dbReference type="Gene3D" id="3.40.50.10440">
    <property type="entry name" value="Dihydroxyacetone kinase, domain 1"/>
    <property type="match status" value="1"/>
</dbReference>
<keyword evidence="4" id="KW-0808">Transferase</keyword>
<protein>
    <recommendedName>
        <fullName evidence="3">phosphoenolpyruvate--glycerone phosphotransferase</fullName>
        <ecNumber evidence="3">2.7.1.121</ecNumber>
    </recommendedName>
</protein>
<keyword evidence="5 10" id="KW-0418">Kinase</keyword>
<dbReference type="AlphaFoldDB" id="A0A0U3TKS4"/>
<dbReference type="FunFam" id="3.30.1180.20:FF:000002">
    <property type="entry name" value="Dihydroxyacetone kinase subunit DhaK"/>
    <property type="match status" value="1"/>
</dbReference>
<evidence type="ECO:0000313" key="10">
    <source>
        <dbReference type="EMBL" id="ALV82441.1"/>
    </source>
</evidence>
<keyword evidence="6" id="KW-0319">Glycerol metabolism</keyword>
<evidence type="ECO:0000256" key="7">
    <source>
        <dbReference type="ARBA" id="ARBA00046577"/>
    </source>
</evidence>
<dbReference type="PANTHER" id="PTHR28629:SF4">
    <property type="entry name" value="TRIOKINASE_FMN CYCLASE"/>
    <property type="match status" value="1"/>
</dbReference>
<dbReference type="PANTHER" id="PTHR28629">
    <property type="entry name" value="TRIOKINASE/FMN CYCLASE"/>
    <property type="match status" value="1"/>
</dbReference>
<dbReference type="FunFam" id="3.40.50.10440:FF:000001">
    <property type="entry name" value="Dihydroxyacetone kinase, DhaK subunit"/>
    <property type="match status" value="1"/>
</dbReference>
<dbReference type="GO" id="GO:0019563">
    <property type="term" value="P:glycerol catabolic process"/>
    <property type="evidence" value="ECO:0007669"/>
    <property type="project" value="TreeGrafter"/>
</dbReference>
<proteinExistence type="predicted"/>
<evidence type="ECO:0000256" key="2">
    <source>
        <dbReference type="ARBA" id="ARBA00004745"/>
    </source>
</evidence>
<evidence type="ECO:0000256" key="1">
    <source>
        <dbReference type="ARBA" id="ARBA00001113"/>
    </source>
</evidence>
<comment type="subunit">
    <text evidence="7">Homodimer. The dihydroxyacetone kinase complex is composed of a homodimer of DhaM, a homodimer of DhaK and the subunit DhaL.</text>
</comment>
<dbReference type="GO" id="GO:0005829">
    <property type="term" value="C:cytosol"/>
    <property type="evidence" value="ECO:0007669"/>
    <property type="project" value="TreeGrafter"/>
</dbReference>
<dbReference type="PROSITE" id="PS51481">
    <property type="entry name" value="DHAK"/>
    <property type="match status" value="1"/>
</dbReference>
<dbReference type="NCBIfam" id="TIGR02363">
    <property type="entry name" value="dhaK1"/>
    <property type="match status" value="1"/>
</dbReference>
<comment type="catalytic activity">
    <reaction evidence="1">
        <text>dihydroxyacetone + phosphoenolpyruvate = dihydroxyacetone phosphate + pyruvate</text>
        <dbReference type="Rhea" id="RHEA:18381"/>
        <dbReference type="ChEBI" id="CHEBI:15361"/>
        <dbReference type="ChEBI" id="CHEBI:16016"/>
        <dbReference type="ChEBI" id="CHEBI:57642"/>
        <dbReference type="ChEBI" id="CHEBI:58702"/>
        <dbReference type="EC" id="2.7.1.121"/>
    </reaction>
</comment>
<accession>A0A0U3TKS4</accession>
<sequence length="470" mass="48803">MERPAPGRHAHDGVPQRPAGGPAGLLNDSPRVTCSTSDLLPRPTKRRPPAQPVSGSGRAHAVLARDLRCRKADTATAGIPTEPRPTGLTGVTEVSIESASVPPEPAPSRHGTPRPRTAPTHSEQQRSRSLTGLPGSQEVPVKMLINVPETVVADALRGMAAAHPELTVDVENRVIVRSDAPVAGKVALVSGGGSGHEPLHGGFVGPGMLSAACPGEVFTSPVPDQMVRAAAAVDSGAGVLFVVKNYTGDVLNFDMAAELAEDEGIQVAKVLVDDDVAVTDSLYTAGRRGTGATLFVEKIAGAAADEGRPLEQVEAIARRVNEASRSFGVALSACTTPAKGSPTFDLPAGELELGIGIHGEPGRERRPMMTSGEIAEAAVDAVLTDLNPRNPVLVLVNGMGATPLLELYGFNAEVQRVLGERGTAVARTLVGNYVTSLDMAGASVTLCEIDEELLGLWDAPVRTPGLRWGM</sequence>
<dbReference type="InterPro" id="IPR004006">
    <property type="entry name" value="DhaK_dom"/>
</dbReference>